<evidence type="ECO:0000256" key="5">
    <source>
        <dbReference type="ARBA" id="ARBA00022448"/>
    </source>
</evidence>
<dbReference type="CDD" id="cd06186">
    <property type="entry name" value="NOX_Duox_like_FAD_NADP"/>
    <property type="match status" value="1"/>
</dbReference>
<evidence type="ECO:0000256" key="6">
    <source>
        <dbReference type="ARBA" id="ARBA00022475"/>
    </source>
</evidence>
<keyword evidence="17 19" id="KW-0472">Membrane</keyword>
<evidence type="ECO:0000256" key="16">
    <source>
        <dbReference type="ARBA" id="ARBA00023065"/>
    </source>
</evidence>
<dbReference type="GO" id="GO:0006879">
    <property type="term" value="P:intracellular iron ion homeostasis"/>
    <property type="evidence" value="ECO:0007669"/>
    <property type="project" value="TreeGrafter"/>
</dbReference>
<comment type="similarity">
    <text evidence="3">Belongs to the ferric reductase (FRE) family.</text>
</comment>
<evidence type="ECO:0000256" key="13">
    <source>
        <dbReference type="ARBA" id="ARBA00022989"/>
    </source>
</evidence>
<dbReference type="SFLD" id="SFLDS00052">
    <property type="entry name" value="Ferric_Reductase_Domain"/>
    <property type="match status" value="1"/>
</dbReference>
<dbReference type="SUPFAM" id="SSF63380">
    <property type="entry name" value="Riboflavin synthase domain-like"/>
    <property type="match status" value="1"/>
</dbReference>
<feature type="signal peptide" evidence="20">
    <location>
        <begin position="1"/>
        <end position="20"/>
    </location>
</feature>
<feature type="domain" description="FAD-binding FR-type" evidence="21">
    <location>
        <begin position="406"/>
        <end position="531"/>
    </location>
</feature>
<evidence type="ECO:0000256" key="18">
    <source>
        <dbReference type="ARBA" id="ARBA00048483"/>
    </source>
</evidence>
<dbReference type="SUPFAM" id="SSF52343">
    <property type="entry name" value="Ferredoxin reductase-like, C-terminal NADP-linked domain"/>
    <property type="match status" value="1"/>
</dbReference>
<dbReference type="Pfam" id="PF08030">
    <property type="entry name" value="NAD_binding_6"/>
    <property type="match status" value="1"/>
</dbReference>
<dbReference type="InterPro" id="IPR013130">
    <property type="entry name" value="Fe3_Rdtase_TM_dom"/>
</dbReference>
<dbReference type="EC" id="1.16.1.9" evidence="4"/>
<proteinExistence type="inferred from homology"/>
<dbReference type="PANTHER" id="PTHR32361">
    <property type="entry name" value="FERRIC/CUPRIC REDUCTASE TRANSMEMBRANE COMPONENT"/>
    <property type="match status" value="1"/>
</dbReference>
<gene>
    <name evidence="22" type="ORF">KLDO_g3797</name>
</gene>
<comment type="cofactor">
    <cofactor evidence="1">
        <name>FAD</name>
        <dbReference type="ChEBI" id="CHEBI:57692"/>
    </cofactor>
</comment>
<dbReference type="InterPro" id="IPR013121">
    <property type="entry name" value="Fe_red_NAD-bd_6"/>
</dbReference>
<keyword evidence="12" id="KW-0249">Electron transport</keyword>
<comment type="subcellular location">
    <subcellularLocation>
        <location evidence="2">Cell membrane</location>
        <topology evidence="2">Multi-pass membrane protein</topology>
    </subcellularLocation>
</comment>
<dbReference type="SFLD" id="SFLDG01168">
    <property type="entry name" value="Ferric_reductase_subgroup_(FRE"/>
    <property type="match status" value="1"/>
</dbReference>
<dbReference type="EMBL" id="CCBQ010000045">
    <property type="protein sequence ID" value="CDO95562.1"/>
    <property type="molecule type" value="Genomic_DNA"/>
</dbReference>
<feature type="transmembrane region" description="Helical" evidence="19">
    <location>
        <begin position="307"/>
        <end position="326"/>
    </location>
</feature>
<keyword evidence="20" id="KW-0732">Signal</keyword>
<feature type="transmembrane region" description="Helical" evidence="19">
    <location>
        <begin position="265"/>
        <end position="286"/>
    </location>
</feature>
<evidence type="ECO:0000256" key="3">
    <source>
        <dbReference type="ARBA" id="ARBA00006278"/>
    </source>
</evidence>
<feature type="transmembrane region" description="Helical" evidence="19">
    <location>
        <begin position="397"/>
        <end position="414"/>
    </location>
</feature>
<keyword evidence="14" id="KW-0560">Oxidoreductase</keyword>
<evidence type="ECO:0000256" key="1">
    <source>
        <dbReference type="ARBA" id="ARBA00001974"/>
    </source>
</evidence>
<evidence type="ECO:0000256" key="9">
    <source>
        <dbReference type="ARBA" id="ARBA00022692"/>
    </source>
</evidence>
<feature type="transmembrane region" description="Helical" evidence="19">
    <location>
        <begin position="450"/>
        <end position="469"/>
    </location>
</feature>
<sequence>MRFSGLVLCILVWFQVHVQALVLIDSTLASACVYYELQYDWGCKSHSNGMKAYACRCGNDAWLGSVTNCIYENTNSTRLRNHALRHVSTRCLQKGGFEYSLADMKGFYENATSYLRDPTVMDLKNTVDLPLRMNESSYAYYHKGFKDFAFSVQRSQWFGWGLVFYWATILVLASIFNLSKRVFGYTWENNWIRRTFILPSIFGKYHNSPYTLWKYFQLHFPTKLQFWVVVVFLIQTIICCCVGYDTISMPHPYLTSRWYANLDLISYRTDLMAISLFPIIYLFGIRNNPFIPITGISFSTFNFYHKWTAYVMVILAFIHSIIWTVWAESKDGGGYLAWWPDAYWQWGVFATMLSFLMVAHSYSWIRDMAYEFFLIFHKLFNVMFIVCMYYHINTLGWMGWIWSMIGIWAYDRVARFVKIVLCGGLQTSTVSDCGNGVIKMKIKNPRFLKFYPGSYAFVYFFSVSDPWIYSFQSHPFTVLAVPDEDKSTLTVIFKAEKGITRNVLNRLLKSGVDELQYKVFVEGPYGVAYPCHKNSTRKFVGLAAGLGVSAVFPHIKSVIDETSTNIVHEFKWIINDMNCLKWFGNELAWLAANNCKVTIIFTKDIGTDIESVSNYSEKPGPMEVDKLLSKIELLTLGDRPDMKEIIQKAVADSEQNISFISCGPSSFLDVVRYSVKEELTTAKVDIDLEEESFTW</sequence>
<keyword evidence="5" id="KW-0813">Transport</keyword>
<dbReference type="InterPro" id="IPR039261">
    <property type="entry name" value="FNR_nucleotide-bd"/>
</dbReference>
<dbReference type="InterPro" id="IPR013112">
    <property type="entry name" value="FAD-bd_8"/>
</dbReference>
<dbReference type="GO" id="GO:0015677">
    <property type="term" value="P:copper ion import"/>
    <property type="evidence" value="ECO:0007669"/>
    <property type="project" value="TreeGrafter"/>
</dbReference>
<keyword evidence="8" id="KW-0285">Flavoprotein</keyword>
<keyword evidence="11" id="KW-0521">NADP</keyword>
<reference evidence="22 23" key="1">
    <citation type="submission" date="2014-03" db="EMBL/GenBank/DDBJ databases">
        <title>The genome of Kluyveromyces dobzhanskii.</title>
        <authorList>
            <person name="Nystedt B."/>
            <person name="Astrom S."/>
        </authorList>
    </citation>
    <scope>NUCLEOTIDE SEQUENCE [LARGE SCALE GENOMIC DNA]</scope>
    <source>
        <strain evidence="22 23">CBS 2104</strain>
    </source>
</reference>
<evidence type="ECO:0000256" key="12">
    <source>
        <dbReference type="ARBA" id="ARBA00022982"/>
    </source>
</evidence>
<keyword evidence="13 19" id="KW-1133">Transmembrane helix</keyword>
<feature type="transmembrane region" description="Helical" evidence="19">
    <location>
        <begin position="157"/>
        <end position="178"/>
    </location>
</feature>
<keyword evidence="6" id="KW-1003">Cell membrane</keyword>
<evidence type="ECO:0000256" key="20">
    <source>
        <dbReference type="SAM" id="SignalP"/>
    </source>
</evidence>
<keyword evidence="15" id="KW-0408">Iron</keyword>
<evidence type="ECO:0000256" key="10">
    <source>
        <dbReference type="ARBA" id="ARBA00022827"/>
    </source>
</evidence>
<protein>
    <recommendedName>
        <fullName evidence="4">ferric-chelate reductase (NADPH)</fullName>
        <ecNumber evidence="4">1.16.1.9</ecNumber>
    </recommendedName>
</protein>
<dbReference type="Proteomes" id="UP000031516">
    <property type="component" value="Unassembled WGS sequence"/>
</dbReference>
<accession>A0A0A8LBE4</accession>
<dbReference type="Pfam" id="PF08022">
    <property type="entry name" value="FAD_binding_8"/>
    <property type="match status" value="1"/>
</dbReference>
<dbReference type="GO" id="GO:0052851">
    <property type="term" value="F:ferric-chelate reductase (NADPH) activity"/>
    <property type="evidence" value="ECO:0007669"/>
    <property type="project" value="UniProtKB-EC"/>
</dbReference>
<feature type="transmembrane region" description="Helical" evidence="19">
    <location>
        <begin position="346"/>
        <end position="365"/>
    </location>
</feature>
<dbReference type="PROSITE" id="PS51384">
    <property type="entry name" value="FAD_FR"/>
    <property type="match status" value="1"/>
</dbReference>
<evidence type="ECO:0000313" key="22">
    <source>
        <dbReference type="EMBL" id="CDO95562.1"/>
    </source>
</evidence>
<evidence type="ECO:0000256" key="4">
    <source>
        <dbReference type="ARBA" id="ARBA00012668"/>
    </source>
</evidence>
<evidence type="ECO:0000256" key="14">
    <source>
        <dbReference type="ARBA" id="ARBA00023002"/>
    </source>
</evidence>
<evidence type="ECO:0000313" key="23">
    <source>
        <dbReference type="Proteomes" id="UP000031516"/>
    </source>
</evidence>
<evidence type="ECO:0000256" key="19">
    <source>
        <dbReference type="SAM" id="Phobius"/>
    </source>
</evidence>
<evidence type="ECO:0000256" key="17">
    <source>
        <dbReference type="ARBA" id="ARBA00023136"/>
    </source>
</evidence>
<evidence type="ECO:0000256" key="11">
    <source>
        <dbReference type="ARBA" id="ARBA00022857"/>
    </source>
</evidence>
<comment type="caution">
    <text evidence="22">The sequence shown here is derived from an EMBL/GenBank/DDBJ whole genome shotgun (WGS) entry which is preliminary data.</text>
</comment>
<keyword evidence="9 19" id="KW-0812">Transmembrane</keyword>
<evidence type="ECO:0000256" key="2">
    <source>
        <dbReference type="ARBA" id="ARBA00004651"/>
    </source>
</evidence>
<feature type="transmembrane region" description="Helical" evidence="19">
    <location>
        <begin position="224"/>
        <end position="245"/>
    </location>
</feature>
<keyword evidence="23" id="KW-1185">Reference proteome</keyword>
<dbReference type="InterPro" id="IPR017927">
    <property type="entry name" value="FAD-bd_FR_type"/>
</dbReference>
<organism evidence="22 23">
    <name type="scientific">Kluyveromyces dobzhanskii CBS 2104</name>
    <dbReference type="NCBI Taxonomy" id="1427455"/>
    <lineage>
        <taxon>Eukaryota</taxon>
        <taxon>Fungi</taxon>
        <taxon>Dikarya</taxon>
        <taxon>Ascomycota</taxon>
        <taxon>Saccharomycotina</taxon>
        <taxon>Saccharomycetes</taxon>
        <taxon>Saccharomycetales</taxon>
        <taxon>Saccharomycetaceae</taxon>
        <taxon>Kluyveromyces</taxon>
    </lineage>
</organism>
<evidence type="ECO:0000256" key="7">
    <source>
        <dbReference type="ARBA" id="ARBA00022617"/>
    </source>
</evidence>
<keyword evidence="16" id="KW-0406">Ion transport</keyword>
<feature type="chain" id="PRO_5002038836" description="ferric-chelate reductase (NADPH)" evidence="20">
    <location>
        <begin position="21"/>
        <end position="695"/>
    </location>
</feature>
<dbReference type="GO" id="GO:0005886">
    <property type="term" value="C:plasma membrane"/>
    <property type="evidence" value="ECO:0007669"/>
    <property type="project" value="UniProtKB-SubCell"/>
</dbReference>
<feature type="transmembrane region" description="Helical" evidence="19">
    <location>
        <begin position="372"/>
        <end position="391"/>
    </location>
</feature>
<dbReference type="InterPro" id="IPR017938">
    <property type="entry name" value="Riboflavin_synthase-like_b-brl"/>
</dbReference>
<dbReference type="InterPro" id="IPR051410">
    <property type="entry name" value="Ferric/Cupric_Reductase"/>
</dbReference>
<dbReference type="AlphaFoldDB" id="A0A0A8LBE4"/>
<evidence type="ECO:0000259" key="21">
    <source>
        <dbReference type="PROSITE" id="PS51384"/>
    </source>
</evidence>
<dbReference type="Pfam" id="PF01794">
    <property type="entry name" value="Ferric_reduct"/>
    <property type="match status" value="1"/>
</dbReference>
<comment type="catalytic activity">
    <reaction evidence="18">
        <text>2 a Fe(II)-siderophore + NADP(+) + H(+) = 2 a Fe(III)-siderophore + NADPH</text>
        <dbReference type="Rhea" id="RHEA:28795"/>
        <dbReference type="Rhea" id="RHEA-COMP:11342"/>
        <dbReference type="Rhea" id="RHEA-COMP:11344"/>
        <dbReference type="ChEBI" id="CHEBI:15378"/>
        <dbReference type="ChEBI" id="CHEBI:29033"/>
        <dbReference type="ChEBI" id="CHEBI:29034"/>
        <dbReference type="ChEBI" id="CHEBI:57783"/>
        <dbReference type="ChEBI" id="CHEBI:58349"/>
        <dbReference type="EC" id="1.16.1.9"/>
    </reaction>
</comment>
<keyword evidence="10" id="KW-0274">FAD</keyword>
<evidence type="ECO:0000256" key="8">
    <source>
        <dbReference type="ARBA" id="ARBA00022630"/>
    </source>
</evidence>
<dbReference type="GO" id="GO:0006826">
    <property type="term" value="P:iron ion transport"/>
    <property type="evidence" value="ECO:0007669"/>
    <property type="project" value="TreeGrafter"/>
</dbReference>
<keyword evidence="7" id="KW-0349">Heme</keyword>
<dbReference type="PANTHER" id="PTHR32361:SF25">
    <property type="entry name" value="FERRIC_CUPRIC REDUCTASE TRANSMEMBRANE COMPONENT 1"/>
    <property type="match status" value="1"/>
</dbReference>
<name>A0A0A8LBE4_9SACH</name>
<keyword evidence="7" id="KW-0479">Metal-binding</keyword>
<evidence type="ECO:0000256" key="15">
    <source>
        <dbReference type="ARBA" id="ARBA00023004"/>
    </source>
</evidence>
<dbReference type="OrthoDB" id="167398at2759"/>
<dbReference type="Gene3D" id="3.40.50.80">
    <property type="entry name" value="Nucleotide-binding domain of ferredoxin-NADP reductase (FNR) module"/>
    <property type="match status" value="1"/>
</dbReference>